<evidence type="ECO:0000256" key="2">
    <source>
        <dbReference type="ARBA" id="ARBA00022840"/>
    </source>
</evidence>
<reference evidence="4" key="2">
    <citation type="submission" date="2015-07" db="EMBL/GenBank/DDBJ databases">
        <title>The genome sequence of Plasmodium falciparum RAJ116.</title>
        <authorList>
            <consortium name="The Broad Institute Genome Sequencing Platform"/>
            <person name="Volkman S.K."/>
            <person name="Neafsey D.E."/>
            <person name="Dash A.P."/>
            <person name="Chitnis C.E."/>
            <person name="Hartl D.L."/>
            <person name="Young S.K."/>
            <person name="Kodira C.D."/>
            <person name="Zeng Q."/>
            <person name="Koehrsen M."/>
            <person name="Godfrey P."/>
            <person name="Alvarado L."/>
            <person name="Berlin A."/>
            <person name="Borenstein D."/>
            <person name="Chen Z."/>
            <person name="Engels R."/>
            <person name="Freedman E."/>
            <person name="Gellesch M."/>
            <person name="Goldberg J."/>
            <person name="Griggs A."/>
            <person name="Gujja S."/>
            <person name="Heiman D."/>
            <person name="Hepburn T."/>
            <person name="Howarth C."/>
            <person name="Jen D."/>
            <person name="Larson L."/>
            <person name="Lewis B."/>
            <person name="Mehta T."/>
            <person name="Park D."/>
            <person name="Pearson M."/>
            <person name="Roberts A."/>
            <person name="Saif S."/>
            <person name="Shea T."/>
            <person name="Shenoy N."/>
            <person name="Sisk P."/>
            <person name="Stolte C."/>
            <person name="Sykes S."/>
            <person name="Walk T."/>
            <person name="White J."/>
            <person name="Yandava C."/>
            <person name="Wirth D.F."/>
            <person name="Nusbaum C."/>
            <person name="Birren B."/>
        </authorList>
    </citation>
    <scope>NUCLEOTIDE SEQUENCE [LARGE SCALE GENOMIC DNA]</scope>
    <source>
        <strain evidence="4">RAJ116</strain>
    </source>
</reference>
<protein>
    <submittedName>
        <fullName evidence="3">Uncharacterized protein</fullName>
    </submittedName>
</protein>
<gene>
    <name evidence="3" type="ORF">PFLG_02938</name>
</gene>
<dbReference type="AlphaFoldDB" id="A0A0L0D0A6"/>
<dbReference type="OrthoDB" id="9982946at2759"/>
<dbReference type="Proteomes" id="UP000054566">
    <property type="component" value="Unassembled WGS sequence"/>
</dbReference>
<evidence type="ECO:0000256" key="1">
    <source>
        <dbReference type="ARBA" id="ARBA00022741"/>
    </source>
</evidence>
<dbReference type="Gene3D" id="2.40.40.20">
    <property type="match status" value="1"/>
</dbReference>
<name>A0A0L0D0A6_PLAFA</name>
<dbReference type="EMBL" id="GG664797">
    <property type="protein sequence ID" value="KNC37973.1"/>
    <property type="molecule type" value="Genomic_DNA"/>
</dbReference>
<dbReference type="Gene3D" id="3.10.330.10">
    <property type="match status" value="1"/>
</dbReference>
<keyword evidence="1" id="KW-0547">Nucleotide-binding</keyword>
<accession>A0A0L0D0A6</accession>
<dbReference type="GO" id="GO:0005524">
    <property type="term" value="F:ATP binding"/>
    <property type="evidence" value="ECO:0007669"/>
    <property type="project" value="UniProtKB-KW"/>
</dbReference>
<evidence type="ECO:0000313" key="4">
    <source>
        <dbReference type="Proteomes" id="UP000054566"/>
    </source>
</evidence>
<dbReference type="InterPro" id="IPR029067">
    <property type="entry name" value="CDC48_domain_2-like_sf"/>
</dbReference>
<dbReference type="FunFam" id="2.40.40.20:FF:000025">
    <property type="entry name" value="N-ethylmaleimide-sensitive fusion protein"/>
    <property type="match status" value="1"/>
</dbReference>
<keyword evidence="2" id="KW-0067">ATP-binding</keyword>
<sequence length="146" mass="16891">MRTNLQCCKLQSQELALTNCGFINIGLYNNLKKSVKSNDVYSEVGNMVLILRGDGNIGREEIALNTCQREFSRIQLKELVEINILDKENKNDLVNFIPIDSIELEVNLFVKPDRLIEMEDEKLEAVFKKYFLNHILTKGFFVSFKI</sequence>
<evidence type="ECO:0000313" key="3">
    <source>
        <dbReference type="EMBL" id="KNC37973.1"/>
    </source>
</evidence>
<dbReference type="SUPFAM" id="SSF54585">
    <property type="entry name" value="Cdc48 domain 2-like"/>
    <property type="match status" value="1"/>
</dbReference>
<dbReference type="SUPFAM" id="SSF50692">
    <property type="entry name" value="ADC-like"/>
    <property type="match status" value="1"/>
</dbReference>
<dbReference type="InterPro" id="IPR009010">
    <property type="entry name" value="Asp_de-COase-like_dom_sf"/>
</dbReference>
<organism evidence="3 4">
    <name type="scientific">Plasmodium falciparum RAJ116</name>
    <dbReference type="NCBI Taxonomy" id="580058"/>
    <lineage>
        <taxon>Eukaryota</taxon>
        <taxon>Sar</taxon>
        <taxon>Alveolata</taxon>
        <taxon>Apicomplexa</taxon>
        <taxon>Aconoidasida</taxon>
        <taxon>Haemosporida</taxon>
        <taxon>Plasmodiidae</taxon>
        <taxon>Plasmodium</taxon>
        <taxon>Plasmodium (Laverania)</taxon>
    </lineage>
</organism>
<reference evidence="4" key="1">
    <citation type="submission" date="2015-07" db="EMBL/GenBank/DDBJ databases">
        <title>Annotation of Plasmodium falciparum RAJ116.</title>
        <authorList>
            <consortium name="The Broad Institute Genome Sequencing Platform"/>
            <person name="Volkman S.K."/>
            <person name="Neafsey D.E."/>
            <person name="Dash A.P."/>
            <person name="Chitnis C.E."/>
            <person name="Hartl D.L."/>
            <person name="Young S.K."/>
            <person name="Zeng Q."/>
            <person name="Koehrsen M."/>
            <person name="Alvarado L."/>
            <person name="Berlin A."/>
            <person name="Borenstein D."/>
            <person name="Chapman S.B."/>
            <person name="Chen Z."/>
            <person name="Engels R."/>
            <person name="Freedman E."/>
            <person name="Gellesch M."/>
            <person name="Goldberg J."/>
            <person name="Griggs A."/>
            <person name="Gujja S."/>
            <person name="Heilman E.R."/>
            <person name="Heiman D.I."/>
            <person name="Howarth C."/>
            <person name="Jen D."/>
            <person name="Larson L."/>
            <person name="Mehta T."/>
            <person name="Neiman D."/>
            <person name="Park D."/>
            <person name="Pearson M."/>
            <person name="Roberts A."/>
            <person name="Saif S."/>
            <person name="Shea T."/>
            <person name="Shenoy N."/>
            <person name="Sisk P."/>
            <person name="Stolte C."/>
            <person name="Sykes S."/>
            <person name="Walk T."/>
            <person name="White J."/>
            <person name="Yandava C."/>
            <person name="Haas B."/>
            <person name="Henn M.R."/>
            <person name="Nusbaum C."/>
            <person name="Birren B."/>
        </authorList>
    </citation>
    <scope>NUCLEOTIDE SEQUENCE [LARGE SCALE GENOMIC DNA]</scope>
    <source>
        <strain evidence="4">RAJ116</strain>
    </source>
</reference>
<proteinExistence type="predicted"/>